<evidence type="ECO:0000313" key="12">
    <source>
        <dbReference type="Proteomes" id="UP000176303"/>
    </source>
</evidence>
<sequence>MRYSKLFGKSRKSIPTDAESANAKYLLKGGFVEQLSAGIYTWLPLGLRVLRKVENIVRQEMENLGAQELLMPALHPKENWEKTGRWKTMDVLFKVKSQTGKEYALGATHEEVITPLVARFVQSYKDLPVHLYQIQTKYRDELRAKSGVLRGREFGMKDLYSFHRNHEELQAFYPEAIRAYNEIMNRMGMEIRVTEASGGPFTEKYSHEFHILTPAGEDALVICGSCDFAQNKEISKFKKGGECPKCGKTLSEAKGIEVGNIFDLGTKFADTFELSFTDEEGKKQKVWMGCYGFGTTRMVGAVVEASHDERGIVWPKSIAPFDVQVVEVKSKKPEVRAAAEDLIRDLEQHHGVDVLYDDRDDASAGEKFADADLIGIPLRLVVSEKTLAKDSVEWKFRAQKEATLFPSKEVVGKVVEWVNA</sequence>
<dbReference type="SUPFAM" id="SSF52954">
    <property type="entry name" value="Class II aaRS ABD-related"/>
    <property type="match status" value="1"/>
</dbReference>
<dbReference type="InterPro" id="IPR002316">
    <property type="entry name" value="Pro-tRNA-ligase_IIa"/>
</dbReference>
<keyword evidence="6" id="KW-0648">Protein biosynthesis</keyword>
<dbReference type="InterPro" id="IPR036621">
    <property type="entry name" value="Anticodon-bd_dom_sf"/>
</dbReference>
<reference evidence="11 12" key="1">
    <citation type="journal article" date="2016" name="Nat. Commun.">
        <title>Thousands of microbial genomes shed light on interconnected biogeochemical processes in an aquifer system.</title>
        <authorList>
            <person name="Anantharaman K."/>
            <person name="Brown C.T."/>
            <person name="Hug L.A."/>
            <person name="Sharon I."/>
            <person name="Castelle C.J."/>
            <person name="Probst A.J."/>
            <person name="Thomas B.C."/>
            <person name="Singh A."/>
            <person name="Wilkins M.J."/>
            <person name="Karaoz U."/>
            <person name="Brodie E.L."/>
            <person name="Williams K.H."/>
            <person name="Hubbard S.S."/>
            <person name="Banfield J.F."/>
        </authorList>
    </citation>
    <scope>NUCLEOTIDE SEQUENCE [LARGE SCALE GENOMIC DNA]</scope>
</reference>
<comment type="caution">
    <text evidence="11">The sequence shown here is derived from an EMBL/GenBank/DDBJ whole genome shotgun (WGS) entry which is preliminary data.</text>
</comment>
<evidence type="ECO:0000256" key="9">
    <source>
        <dbReference type="ARBA" id="ARBA00047671"/>
    </source>
</evidence>
<dbReference type="PROSITE" id="PS50862">
    <property type="entry name" value="AA_TRNA_LIGASE_II"/>
    <property type="match status" value="1"/>
</dbReference>
<proteinExistence type="predicted"/>
<name>A0A1F7U647_9BACT</name>
<protein>
    <recommendedName>
        <fullName evidence="2">Proline--tRNA ligase</fullName>
        <ecNumber evidence="1">6.1.1.15</ecNumber>
    </recommendedName>
    <alternativeName>
        <fullName evidence="8">Prolyl-tRNA synthetase</fullName>
    </alternativeName>
</protein>
<comment type="catalytic activity">
    <reaction evidence="9">
        <text>tRNA(Pro) + L-proline + ATP = L-prolyl-tRNA(Pro) + AMP + diphosphate</text>
        <dbReference type="Rhea" id="RHEA:14305"/>
        <dbReference type="Rhea" id="RHEA-COMP:9700"/>
        <dbReference type="Rhea" id="RHEA-COMP:9702"/>
        <dbReference type="ChEBI" id="CHEBI:30616"/>
        <dbReference type="ChEBI" id="CHEBI:33019"/>
        <dbReference type="ChEBI" id="CHEBI:60039"/>
        <dbReference type="ChEBI" id="CHEBI:78442"/>
        <dbReference type="ChEBI" id="CHEBI:78532"/>
        <dbReference type="ChEBI" id="CHEBI:456215"/>
        <dbReference type="EC" id="6.1.1.15"/>
    </reaction>
</comment>
<dbReference type="Proteomes" id="UP000176303">
    <property type="component" value="Unassembled WGS sequence"/>
</dbReference>
<dbReference type="InterPro" id="IPR002314">
    <property type="entry name" value="aa-tRNA-synt_IIb"/>
</dbReference>
<dbReference type="InterPro" id="IPR045864">
    <property type="entry name" value="aa-tRNA-synth_II/BPL/LPL"/>
</dbReference>
<keyword evidence="3" id="KW-0436">Ligase</keyword>
<dbReference type="InterPro" id="IPR033730">
    <property type="entry name" value="ProRS_core_prok"/>
</dbReference>
<dbReference type="PANTHER" id="PTHR42753:SF2">
    <property type="entry name" value="PROLINE--TRNA LIGASE"/>
    <property type="match status" value="1"/>
</dbReference>
<dbReference type="InterPro" id="IPR006195">
    <property type="entry name" value="aa-tRNA-synth_II"/>
</dbReference>
<evidence type="ECO:0000313" key="11">
    <source>
        <dbReference type="EMBL" id="OGL73733.1"/>
    </source>
</evidence>
<evidence type="ECO:0000259" key="10">
    <source>
        <dbReference type="PROSITE" id="PS50862"/>
    </source>
</evidence>
<evidence type="ECO:0000256" key="7">
    <source>
        <dbReference type="ARBA" id="ARBA00023146"/>
    </source>
</evidence>
<dbReference type="EMBL" id="MGDZ01000021">
    <property type="protein sequence ID" value="OGL73733.1"/>
    <property type="molecule type" value="Genomic_DNA"/>
</dbReference>
<dbReference type="CDD" id="cd00779">
    <property type="entry name" value="ProRS_core_prok"/>
    <property type="match status" value="1"/>
</dbReference>
<dbReference type="Gene3D" id="3.40.50.800">
    <property type="entry name" value="Anticodon-binding domain"/>
    <property type="match status" value="1"/>
</dbReference>
<dbReference type="GO" id="GO:0005524">
    <property type="term" value="F:ATP binding"/>
    <property type="evidence" value="ECO:0007669"/>
    <property type="project" value="UniProtKB-KW"/>
</dbReference>
<keyword evidence="7" id="KW-0030">Aminoacyl-tRNA synthetase</keyword>
<dbReference type="SUPFAM" id="SSF55681">
    <property type="entry name" value="Class II aaRS and biotin synthetases"/>
    <property type="match status" value="1"/>
</dbReference>
<dbReference type="AlphaFoldDB" id="A0A1F7U647"/>
<dbReference type="GO" id="GO:0005829">
    <property type="term" value="C:cytosol"/>
    <property type="evidence" value="ECO:0007669"/>
    <property type="project" value="TreeGrafter"/>
</dbReference>
<dbReference type="CDD" id="cd00861">
    <property type="entry name" value="ProRS_anticodon_short"/>
    <property type="match status" value="1"/>
</dbReference>
<keyword evidence="5" id="KW-0067">ATP-binding</keyword>
<evidence type="ECO:0000256" key="3">
    <source>
        <dbReference type="ARBA" id="ARBA00022598"/>
    </source>
</evidence>
<evidence type="ECO:0000256" key="2">
    <source>
        <dbReference type="ARBA" id="ARBA00019110"/>
    </source>
</evidence>
<dbReference type="InterPro" id="IPR004154">
    <property type="entry name" value="Anticodon-bd"/>
</dbReference>
<evidence type="ECO:0000256" key="4">
    <source>
        <dbReference type="ARBA" id="ARBA00022741"/>
    </source>
</evidence>
<keyword evidence="4" id="KW-0547">Nucleotide-binding</keyword>
<dbReference type="GO" id="GO:0006433">
    <property type="term" value="P:prolyl-tRNA aminoacylation"/>
    <property type="evidence" value="ECO:0007669"/>
    <property type="project" value="InterPro"/>
</dbReference>
<organism evidence="11 12">
    <name type="scientific">Candidatus Uhrbacteria bacterium RIFCSPHIGHO2_02_FULL_57_19</name>
    <dbReference type="NCBI Taxonomy" id="1802391"/>
    <lineage>
        <taxon>Bacteria</taxon>
        <taxon>Candidatus Uhriibacteriota</taxon>
    </lineage>
</organism>
<evidence type="ECO:0000256" key="5">
    <source>
        <dbReference type="ARBA" id="ARBA00022840"/>
    </source>
</evidence>
<evidence type="ECO:0000256" key="8">
    <source>
        <dbReference type="ARBA" id="ARBA00029731"/>
    </source>
</evidence>
<dbReference type="STRING" id="1802391.A3D72_03180"/>
<dbReference type="InterPro" id="IPR044140">
    <property type="entry name" value="ProRS_anticodon_short"/>
</dbReference>
<gene>
    <name evidence="11" type="ORF">A3D72_03180</name>
</gene>
<dbReference type="Pfam" id="PF00587">
    <property type="entry name" value="tRNA-synt_2b"/>
    <property type="match status" value="1"/>
</dbReference>
<dbReference type="Gene3D" id="3.30.930.10">
    <property type="entry name" value="Bira Bifunctional Protein, Domain 2"/>
    <property type="match status" value="1"/>
</dbReference>
<dbReference type="InterPro" id="IPR050062">
    <property type="entry name" value="Pro-tRNA_synthetase"/>
</dbReference>
<dbReference type="PRINTS" id="PR01046">
    <property type="entry name" value="TRNASYNTHPRO"/>
</dbReference>
<evidence type="ECO:0000256" key="1">
    <source>
        <dbReference type="ARBA" id="ARBA00012831"/>
    </source>
</evidence>
<dbReference type="PANTHER" id="PTHR42753">
    <property type="entry name" value="MITOCHONDRIAL RIBOSOME PROTEIN L39/PROLYL-TRNA LIGASE FAMILY MEMBER"/>
    <property type="match status" value="1"/>
</dbReference>
<dbReference type="Pfam" id="PF03129">
    <property type="entry name" value="HGTP_anticodon"/>
    <property type="match status" value="1"/>
</dbReference>
<evidence type="ECO:0000256" key="6">
    <source>
        <dbReference type="ARBA" id="ARBA00022917"/>
    </source>
</evidence>
<feature type="domain" description="Aminoacyl-transfer RNA synthetases class-II family profile" evidence="10">
    <location>
        <begin position="33"/>
        <end position="315"/>
    </location>
</feature>
<dbReference type="EC" id="6.1.1.15" evidence="1"/>
<dbReference type="GO" id="GO:0004827">
    <property type="term" value="F:proline-tRNA ligase activity"/>
    <property type="evidence" value="ECO:0007669"/>
    <property type="project" value="UniProtKB-EC"/>
</dbReference>
<accession>A0A1F7U647</accession>